<protein>
    <submittedName>
        <fullName evidence="2">Uncharacterized protein</fullName>
    </submittedName>
</protein>
<dbReference type="Proteomes" id="UP000237105">
    <property type="component" value="Unassembled WGS sequence"/>
</dbReference>
<evidence type="ECO:0000313" key="3">
    <source>
        <dbReference type="Proteomes" id="UP000237105"/>
    </source>
</evidence>
<dbReference type="AlphaFoldDB" id="A0A2P5A3P4"/>
<feature type="region of interest" description="Disordered" evidence="1">
    <location>
        <begin position="1"/>
        <end position="25"/>
    </location>
</feature>
<evidence type="ECO:0000313" key="2">
    <source>
        <dbReference type="EMBL" id="PON31151.1"/>
    </source>
</evidence>
<accession>A0A2P5A3P4</accession>
<proteinExistence type="predicted"/>
<dbReference type="EMBL" id="JXTB01001499">
    <property type="protein sequence ID" value="PON31151.1"/>
    <property type="molecule type" value="Genomic_DNA"/>
</dbReference>
<evidence type="ECO:0000256" key="1">
    <source>
        <dbReference type="SAM" id="MobiDB-lite"/>
    </source>
</evidence>
<comment type="caution">
    <text evidence="2">The sequence shown here is derived from an EMBL/GenBank/DDBJ whole genome shotgun (WGS) entry which is preliminary data.</text>
</comment>
<organism evidence="2 3">
    <name type="scientific">Parasponia andersonii</name>
    <name type="common">Sponia andersonii</name>
    <dbReference type="NCBI Taxonomy" id="3476"/>
    <lineage>
        <taxon>Eukaryota</taxon>
        <taxon>Viridiplantae</taxon>
        <taxon>Streptophyta</taxon>
        <taxon>Embryophyta</taxon>
        <taxon>Tracheophyta</taxon>
        <taxon>Spermatophyta</taxon>
        <taxon>Magnoliopsida</taxon>
        <taxon>eudicotyledons</taxon>
        <taxon>Gunneridae</taxon>
        <taxon>Pentapetalae</taxon>
        <taxon>rosids</taxon>
        <taxon>fabids</taxon>
        <taxon>Rosales</taxon>
        <taxon>Cannabaceae</taxon>
        <taxon>Parasponia</taxon>
    </lineage>
</organism>
<gene>
    <name evidence="2" type="ORF">PanWU01x14_372140</name>
</gene>
<reference evidence="3" key="1">
    <citation type="submission" date="2016-06" db="EMBL/GenBank/DDBJ databases">
        <title>Parallel loss of symbiosis genes in relatives of nitrogen-fixing non-legume Parasponia.</title>
        <authorList>
            <person name="Van Velzen R."/>
            <person name="Holmer R."/>
            <person name="Bu F."/>
            <person name="Rutten L."/>
            <person name="Van Zeijl A."/>
            <person name="Liu W."/>
            <person name="Santuari L."/>
            <person name="Cao Q."/>
            <person name="Sharma T."/>
            <person name="Shen D."/>
            <person name="Roswanjaya Y."/>
            <person name="Wardhani T."/>
            <person name="Kalhor M.S."/>
            <person name="Jansen J."/>
            <person name="Van den Hoogen J."/>
            <person name="Gungor B."/>
            <person name="Hartog M."/>
            <person name="Hontelez J."/>
            <person name="Verver J."/>
            <person name="Yang W.-C."/>
            <person name="Schijlen E."/>
            <person name="Repin R."/>
            <person name="Schilthuizen M."/>
            <person name="Schranz E."/>
            <person name="Heidstra R."/>
            <person name="Miyata K."/>
            <person name="Fedorova E."/>
            <person name="Kohlen W."/>
            <person name="Bisseling T."/>
            <person name="Smit S."/>
            <person name="Geurts R."/>
        </authorList>
    </citation>
    <scope>NUCLEOTIDE SEQUENCE [LARGE SCALE GENOMIC DNA]</scope>
    <source>
        <strain evidence="3">cv. WU1-14</strain>
    </source>
</reference>
<keyword evidence="3" id="KW-1185">Reference proteome</keyword>
<name>A0A2P5A3P4_PARAD</name>
<sequence length="105" mass="11642">MSGIVSGLSAKKKGAPPIGSDSRDHWTSLSPFGLPCFSRLRTRVQFSIKQQDMAVVRIPALSYPSQGSCCLPYATRYFKCSETKCFPLQKREGNGSHWQAFRGVL</sequence>